<protein>
    <submittedName>
        <fullName evidence="1">22167_t:CDS:1</fullName>
    </submittedName>
</protein>
<organism evidence="1 2">
    <name type="scientific">Gigaspora margarita</name>
    <dbReference type="NCBI Taxonomy" id="4874"/>
    <lineage>
        <taxon>Eukaryota</taxon>
        <taxon>Fungi</taxon>
        <taxon>Fungi incertae sedis</taxon>
        <taxon>Mucoromycota</taxon>
        <taxon>Glomeromycotina</taxon>
        <taxon>Glomeromycetes</taxon>
        <taxon>Diversisporales</taxon>
        <taxon>Gigasporaceae</taxon>
        <taxon>Gigaspora</taxon>
    </lineage>
</organism>
<dbReference type="EMBL" id="CAJVQB010034797">
    <property type="protein sequence ID" value="CAG8821673.1"/>
    <property type="molecule type" value="Genomic_DNA"/>
</dbReference>
<evidence type="ECO:0000313" key="2">
    <source>
        <dbReference type="Proteomes" id="UP000789901"/>
    </source>
</evidence>
<name>A0ABN7W8C5_GIGMA</name>
<gene>
    <name evidence="1" type="ORF">GMARGA_LOCUS27888</name>
</gene>
<dbReference type="Proteomes" id="UP000789901">
    <property type="component" value="Unassembled WGS sequence"/>
</dbReference>
<reference evidence="1 2" key="1">
    <citation type="submission" date="2021-06" db="EMBL/GenBank/DDBJ databases">
        <authorList>
            <person name="Kallberg Y."/>
            <person name="Tangrot J."/>
            <person name="Rosling A."/>
        </authorList>
    </citation>
    <scope>NUCLEOTIDE SEQUENCE [LARGE SCALE GENOMIC DNA]</scope>
    <source>
        <strain evidence="1 2">120-4 pot B 10/14</strain>
    </source>
</reference>
<evidence type="ECO:0000313" key="1">
    <source>
        <dbReference type="EMBL" id="CAG8821673.1"/>
    </source>
</evidence>
<proteinExistence type="predicted"/>
<accession>A0ABN7W8C5</accession>
<keyword evidence="2" id="KW-1185">Reference proteome</keyword>
<comment type="caution">
    <text evidence="1">The sequence shown here is derived from an EMBL/GenBank/DDBJ whole genome shotgun (WGS) entry which is preliminary data.</text>
</comment>
<sequence length="236" mass="27119">MSQEPSTGLRSPSELADNTSDFRRKDLNALNIHYADGAIEMFENTPDFSYDTSLLLRNANKDQLFGAWADDSLTEGWNNKERSLARYMSNVLMKEISSAEKRERVTDSFVNFILGVLKFNEYPFSLELKADCYLLVHNKKVISETDFSIWKDNLFVMIDEDKHLQNVSKNSWWGECQIAGELLASAFVNHDEIRGIYRAQSLFAIRVVGTRFTFYKAEIGFNYLDSLSEGFPTDKI</sequence>